<dbReference type="Proteomes" id="UP000014821">
    <property type="component" value="Unassembled WGS sequence"/>
</dbReference>
<proteinExistence type="predicted"/>
<reference evidence="1" key="1">
    <citation type="submission" date="2013-04" db="EMBL/GenBank/DDBJ databases">
        <title>Genome sequence of Chlamydia psittaci 10_881_SC42.</title>
        <authorList>
            <person name="Huot-Creasy H."/>
            <person name="McCracken C.L."/>
            <person name="Humphries M."/>
            <person name="Sachse K."/>
            <person name="Laroucau K."/>
            <person name="Bavoil P."/>
            <person name="Myers G.S."/>
        </authorList>
    </citation>
    <scope>NUCLEOTIDE SEQUENCE [LARGE SCALE GENOMIC DNA]</scope>
    <source>
        <strain evidence="1">10_881_SC42</strain>
    </source>
</reference>
<dbReference type="EMBL" id="ATND01000002">
    <property type="protein sequence ID" value="EPP38073.1"/>
    <property type="molecule type" value="Genomic_DNA"/>
</dbReference>
<protein>
    <recommendedName>
        <fullName evidence="3">Double zinc ribbon domain-containing protein</fullName>
    </recommendedName>
</protein>
<comment type="caution">
    <text evidence="1">The sequence shown here is derived from an EMBL/GenBank/DDBJ whole genome shotgun (WGS) entry which is preliminary data.</text>
</comment>
<organism evidence="1 2">
    <name type="scientific">Chlamydia avium</name>
    <dbReference type="NCBI Taxonomy" id="1457141"/>
    <lineage>
        <taxon>Bacteria</taxon>
        <taxon>Pseudomonadati</taxon>
        <taxon>Chlamydiota</taxon>
        <taxon>Chlamydiia</taxon>
        <taxon>Chlamydiales</taxon>
        <taxon>Chlamydiaceae</taxon>
        <taxon>Chlamydia/Chlamydophila group</taxon>
        <taxon>Chlamydia</taxon>
    </lineage>
</organism>
<gene>
    <name evidence="1" type="ORF">CP10881SC42_0584</name>
</gene>
<dbReference type="RefSeq" id="WP_020356059.1">
    <property type="nucleotide sequence ID" value="NZ_KE360587.1"/>
</dbReference>
<keyword evidence="2" id="KW-1185">Reference proteome</keyword>
<evidence type="ECO:0000313" key="2">
    <source>
        <dbReference type="Proteomes" id="UP000014821"/>
    </source>
</evidence>
<evidence type="ECO:0008006" key="3">
    <source>
        <dbReference type="Google" id="ProtNLM"/>
    </source>
</evidence>
<name>A0ABN0MRK6_9CHLA</name>
<evidence type="ECO:0000313" key="1">
    <source>
        <dbReference type="EMBL" id="EPP38073.1"/>
    </source>
</evidence>
<accession>A0ABN0MRK6</accession>
<sequence>MIRKFFVFFFRLFFPVLCYGCRFPGEILCSRCLEILKIHKCSGRCPHCFSFLGLDDISTCKQCLPSFSRRSFHLYSPSSEALSLYSQACGGKIAAIAFFTQGIRRQWAWQQVVPMQIIYIISKIPKEFAKQLHKETGIPYRGIFLEQHLLVNSTKDIKRGPICILSSYPLSRKWQNLIERCVSQSVILISLFVDPQEDLK</sequence>